<dbReference type="GO" id="GO:0016787">
    <property type="term" value="F:hydrolase activity"/>
    <property type="evidence" value="ECO:0007669"/>
    <property type="project" value="UniProtKB-KW"/>
</dbReference>
<dbReference type="EMBL" id="CATOUU010000204">
    <property type="protein sequence ID" value="CAI9920786.1"/>
    <property type="molecule type" value="Genomic_DNA"/>
</dbReference>
<dbReference type="Proteomes" id="UP001642409">
    <property type="component" value="Unassembled WGS sequence"/>
</dbReference>
<keyword evidence="1" id="KW-0378">Hydrolase</keyword>
<evidence type="ECO:0000313" key="2">
    <source>
        <dbReference type="EMBL" id="CAL6054847.1"/>
    </source>
</evidence>
<proteinExistence type="predicted"/>
<dbReference type="EMBL" id="CAXDID020000204">
    <property type="protein sequence ID" value="CAL6054847.1"/>
    <property type="molecule type" value="Genomic_DNA"/>
</dbReference>
<organism evidence="1">
    <name type="scientific">Hexamita inflata</name>
    <dbReference type="NCBI Taxonomy" id="28002"/>
    <lineage>
        <taxon>Eukaryota</taxon>
        <taxon>Metamonada</taxon>
        <taxon>Diplomonadida</taxon>
        <taxon>Hexamitidae</taxon>
        <taxon>Hexamitinae</taxon>
        <taxon>Hexamita</taxon>
    </lineage>
</organism>
<comment type="caution">
    <text evidence="1">The sequence shown here is derived from an EMBL/GenBank/DDBJ whole genome shotgun (WGS) entry which is preliminary data.</text>
</comment>
<name>A0AA86TLD9_9EUKA</name>
<sequence>MRLQRLSLGVSLAFSISFIVRHIKNVRNYKISQCLCSDSKLSSIVNKINDENIIIPSKPQKIQPPKPVYIRQSFTYSYDVNDTFYYDVLQSQHLQLCHLFVDILNHHVQGVQLNNFMRMIIQSISYYQEGLQTLSYLYNRKSQDMMVQILRI</sequence>
<keyword evidence="3" id="KW-1185">Reference proteome</keyword>
<evidence type="ECO:0000313" key="1">
    <source>
        <dbReference type="EMBL" id="CAI9920786.1"/>
    </source>
</evidence>
<accession>A0AA86TLD9</accession>
<reference evidence="2 3" key="2">
    <citation type="submission" date="2024-07" db="EMBL/GenBank/DDBJ databases">
        <authorList>
            <person name="Akdeniz Z."/>
        </authorList>
    </citation>
    <scope>NUCLEOTIDE SEQUENCE [LARGE SCALE GENOMIC DNA]</scope>
</reference>
<gene>
    <name evidence="2" type="ORF">HINF_LOCUS46260</name>
    <name evidence="1" type="ORF">HINF_LOCUS8431</name>
</gene>
<protein>
    <submittedName>
        <fullName evidence="1">Alpha/beta hydrolase family protein</fullName>
    </submittedName>
    <submittedName>
        <fullName evidence="2">Alpha/beta_hydrolase family protein</fullName>
    </submittedName>
</protein>
<evidence type="ECO:0000313" key="3">
    <source>
        <dbReference type="Proteomes" id="UP001642409"/>
    </source>
</evidence>
<dbReference type="AlphaFoldDB" id="A0AA86TLD9"/>
<reference evidence="1" key="1">
    <citation type="submission" date="2023-06" db="EMBL/GenBank/DDBJ databases">
        <authorList>
            <person name="Kurt Z."/>
        </authorList>
    </citation>
    <scope>NUCLEOTIDE SEQUENCE</scope>
</reference>